<dbReference type="EMBL" id="VEVO01000006">
    <property type="protein sequence ID" value="KAF0041051.1"/>
    <property type="molecule type" value="Genomic_DNA"/>
</dbReference>
<protein>
    <submittedName>
        <fullName evidence="1">Uncharacterized protein</fullName>
    </submittedName>
</protein>
<sequence length="90" mass="10094">MRAPIPSPVAARLKTPHTFTSVFSYVAAKTYSGKLKEIDQVNPISYVPFNGRYVFMLNTAACFVDDFTLLDHRLATRRAHCADVDILCMP</sequence>
<name>A0A6A4TDY2_SCOMX</name>
<accession>A0A6A4TDY2</accession>
<organism evidence="1 2">
    <name type="scientific">Scophthalmus maximus</name>
    <name type="common">Turbot</name>
    <name type="synonym">Psetta maxima</name>
    <dbReference type="NCBI Taxonomy" id="52904"/>
    <lineage>
        <taxon>Eukaryota</taxon>
        <taxon>Metazoa</taxon>
        <taxon>Chordata</taxon>
        <taxon>Craniata</taxon>
        <taxon>Vertebrata</taxon>
        <taxon>Euteleostomi</taxon>
        <taxon>Actinopterygii</taxon>
        <taxon>Neopterygii</taxon>
        <taxon>Teleostei</taxon>
        <taxon>Neoteleostei</taxon>
        <taxon>Acanthomorphata</taxon>
        <taxon>Carangaria</taxon>
        <taxon>Pleuronectiformes</taxon>
        <taxon>Pleuronectoidei</taxon>
        <taxon>Scophthalmidae</taxon>
        <taxon>Scophthalmus</taxon>
    </lineage>
</organism>
<reference evidence="1 2" key="1">
    <citation type="submission" date="2019-06" db="EMBL/GenBank/DDBJ databases">
        <title>Draft genomes of female and male turbot (Scophthalmus maximus).</title>
        <authorList>
            <person name="Xu H."/>
            <person name="Xu X.-W."/>
            <person name="Shao C."/>
            <person name="Chen S."/>
        </authorList>
    </citation>
    <scope>NUCLEOTIDE SEQUENCE [LARGE SCALE GENOMIC DNA]</scope>
    <source>
        <strain evidence="1">Ysfricsl-2016a</strain>
        <tissue evidence="1">Blood</tissue>
    </source>
</reference>
<evidence type="ECO:0000313" key="1">
    <source>
        <dbReference type="EMBL" id="KAF0041051.1"/>
    </source>
</evidence>
<gene>
    <name evidence="1" type="ORF">F2P81_006949</name>
</gene>
<dbReference type="AlphaFoldDB" id="A0A6A4TDY2"/>
<dbReference type="Proteomes" id="UP000438429">
    <property type="component" value="Unassembled WGS sequence"/>
</dbReference>
<comment type="caution">
    <text evidence="1">The sequence shown here is derived from an EMBL/GenBank/DDBJ whole genome shotgun (WGS) entry which is preliminary data.</text>
</comment>
<evidence type="ECO:0000313" key="2">
    <source>
        <dbReference type="Proteomes" id="UP000438429"/>
    </source>
</evidence>
<proteinExistence type="predicted"/>